<reference evidence="9 10" key="1">
    <citation type="submission" date="2019-02" db="EMBL/GenBank/DDBJ databases">
        <title>Deep-cultivation of Planctomycetes and their phenomic and genomic characterization uncovers novel biology.</title>
        <authorList>
            <person name="Wiegand S."/>
            <person name="Jogler M."/>
            <person name="Boedeker C."/>
            <person name="Pinto D."/>
            <person name="Vollmers J."/>
            <person name="Rivas-Marin E."/>
            <person name="Kohn T."/>
            <person name="Peeters S.H."/>
            <person name="Heuer A."/>
            <person name="Rast P."/>
            <person name="Oberbeckmann S."/>
            <person name="Bunk B."/>
            <person name="Jeske O."/>
            <person name="Meyerdierks A."/>
            <person name="Storesund J.E."/>
            <person name="Kallscheuer N."/>
            <person name="Luecker S."/>
            <person name="Lage O.M."/>
            <person name="Pohl T."/>
            <person name="Merkel B.J."/>
            <person name="Hornburger P."/>
            <person name="Mueller R.-W."/>
            <person name="Bruemmer F."/>
            <person name="Labrenz M."/>
            <person name="Spormann A.M."/>
            <person name="Op Den Camp H."/>
            <person name="Overmann J."/>
            <person name="Amann R."/>
            <person name="Jetten M.S.M."/>
            <person name="Mascher T."/>
            <person name="Medema M.H."/>
            <person name="Devos D.P."/>
            <person name="Kaster A.-K."/>
            <person name="Ovreas L."/>
            <person name="Rohde M."/>
            <person name="Galperin M.Y."/>
            <person name="Jogler C."/>
        </authorList>
    </citation>
    <scope>NUCLEOTIDE SEQUENCE [LARGE SCALE GENOMIC DNA]</scope>
    <source>
        <strain evidence="9 10">Poly41</strain>
    </source>
</reference>
<dbReference type="SFLD" id="SFLDS00029">
    <property type="entry name" value="Radical_SAM"/>
    <property type="match status" value="1"/>
</dbReference>
<dbReference type="InterPro" id="IPR058240">
    <property type="entry name" value="rSAM_sf"/>
</dbReference>
<dbReference type="Pfam" id="PF01871">
    <property type="entry name" value="AMMECR1"/>
    <property type="match status" value="1"/>
</dbReference>
<dbReference type="Pfam" id="PF04055">
    <property type="entry name" value="Radical_SAM"/>
    <property type="match status" value="1"/>
</dbReference>
<evidence type="ECO:0000256" key="1">
    <source>
        <dbReference type="ARBA" id="ARBA00001966"/>
    </source>
</evidence>
<organism evidence="9 10">
    <name type="scientific">Novipirellula artificiosorum</name>
    <dbReference type="NCBI Taxonomy" id="2528016"/>
    <lineage>
        <taxon>Bacteria</taxon>
        <taxon>Pseudomonadati</taxon>
        <taxon>Planctomycetota</taxon>
        <taxon>Planctomycetia</taxon>
        <taxon>Pirellulales</taxon>
        <taxon>Pirellulaceae</taxon>
        <taxon>Novipirellula</taxon>
    </lineage>
</organism>
<dbReference type="CDD" id="cd07361">
    <property type="entry name" value="MEMO_like"/>
    <property type="match status" value="1"/>
</dbReference>
<dbReference type="SUPFAM" id="SSF143447">
    <property type="entry name" value="AMMECR1-like"/>
    <property type="match status" value="1"/>
</dbReference>
<dbReference type="Gene3D" id="3.30.700.20">
    <property type="entry name" value="Hypothetical protein ph0010, domain 1"/>
    <property type="match status" value="1"/>
</dbReference>
<dbReference type="AlphaFoldDB" id="A0A5C6DEK8"/>
<dbReference type="InterPro" id="IPR027485">
    <property type="entry name" value="AMMECR1_N"/>
</dbReference>
<keyword evidence="4" id="KW-0479">Metal-binding</keyword>
<dbReference type="NCBIfam" id="TIGR04335">
    <property type="entry name" value="AmmeMemoSam_A"/>
    <property type="match status" value="1"/>
</dbReference>
<dbReference type="Gene3D" id="3.20.20.70">
    <property type="entry name" value="Aldolase class I"/>
    <property type="match status" value="1"/>
</dbReference>
<dbReference type="SFLD" id="SFLDG01101">
    <property type="entry name" value="Uncharacterised_Radical_SAM_Su"/>
    <property type="match status" value="1"/>
</dbReference>
<dbReference type="EMBL" id="SJPV01000007">
    <property type="protein sequence ID" value="TWU35162.1"/>
    <property type="molecule type" value="Genomic_DNA"/>
</dbReference>
<evidence type="ECO:0000256" key="2">
    <source>
        <dbReference type="ARBA" id="ARBA00022485"/>
    </source>
</evidence>
<dbReference type="PANTHER" id="PTHR30352:SF5">
    <property type="entry name" value="PYRUVATE FORMATE-LYASE 1-ACTIVATING ENZYME"/>
    <property type="match status" value="1"/>
</dbReference>
<evidence type="ECO:0000313" key="9">
    <source>
        <dbReference type="EMBL" id="TWU35162.1"/>
    </source>
</evidence>
<dbReference type="CDD" id="cd01335">
    <property type="entry name" value="Radical_SAM"/>
    <property type="match status" value="1"/>
</dbReference>
<dbReference type="PROSITE" id="PS51112">
    <property type="entry name" value="AMMECR1"/>
    <property type="match status" value="1"/>
</dbReference>
<evidence type="ECO:0000313" key="10">
    <source>
        <dbReference type="Proteomes" id="UP000319143"/>
    </source>
</evidence>
<dbReference type="Gene3D" id="3.30.1490.150">
    <property type="entry name" value="Hypothetical protein ph0010, domain 2"/>
    <property type="match status" value="1"/>
</dbReference>
<dbReference type="InterPro" id="IPR034457">
    <property type="entry name" value="Organic_radical-activating"/>
</dbReference>
<sequence length="1052" mass="115729">MITGLPQVSNPSFADYPGRYWTSQSDGRIHCRLCPRECRLKPGDRGFCFVRVNRDGQMVLDTYGRSTGFCIDPIEKKPLNHFYPGTPVLSFGTAGCNLGCKFCQNWDSSKSREVDRASAAASPDEIAAAAAEHGCRSVAFTYNDPVIWAEYAIDTAVSCHALGLKTVAVTAGYITPEARGDFYEVMDAANIDLKGFSEAFYYRLTGAHLDPVLDTIRYVCRETDCWVELTNLIIPHANDSLDELRQMCDWILENVGDSVPIHFTAFHPDYRLNDRPRTSLETLVRAYDLARQTGLKYVYVGNVHDVQRQSTSCPSCGEMLIRRDWHQIESYTLDQNRCGKCQFTIAGFFDDRPGSWGQRRLPIQINRIVNLTDQLEPEDQGMETKANETASAPSDDLFFTTDERIRIHRVACRLVTAAVFNETIDVRDDLGDLADRPIAGIFVTLRRGETLRGCCGSLGSQVPLGHAIVEAANRTAKHDPRMAPIAAVELPHLTVSFSILGPSRPIGAKGAARADAIEIGKQGLRIRMGKQAGLLLPVVATERNWNAEQFLDAVCTKAGLPPASWQSRDARIDVFDGIEFGGPYINEEDRPCQDASVLNPTEVQRLADWVEANLVALHTGATPCYYASDVNDVSVLGIVLEVVHKQWPKSKSWTQFSLRDLLPLQSTLFQMTQNAARSLVAEATDDGWHVRLAILSSAIHHGTDSQCELSEIDCKRRALVALENRRWSICYDTSTDAVTLLQTTLAAEPFRKGVTQVYSVVCDSNASAIAASQGPKAIPTISSRPAAVAGTFYAASDKDREQQVDEIIEGFDSVEKRPVAAAMVPHAGLRYSGRIAAEVWRRVELPETVLIIGPKHTADGVDWAVAPHDQWQLSDSASLRGDVELAQRIADGVSGMALDAAAHRREHGIEVQLPLLYRFAPQTKVAAIAMSGGSIQELTDAASELANCLQSMSKLPLLVISSDMNHFADDTENRRRDRMALDPLQRLDPEGLLKVCAEHNISMCGQIPAALVLLTLKAMKVQARYTEIAYATSADVSGDKSRVVGYAGVLFE</sequence>
<dbReference type="NCBIfam" id="TIGR00296">
    <property type="entry name" value="TIGR00296 family protein"/>
    <property type="match status" value="1"/>
</dbReference>
<evidence type="ECO:0000259" key="8">
    <source>
        <dbReference type="PROSITE" id="PS51918"/>
    </source>
</evidence>
<dbReference type="RefSeq" id="WP_146528554.1">
    <property type="nucleotide sequence ID" value="NZ_SJPV01000007.1"/>
</dbReference>
<evidence type="ECO:0000256" key="5">
    <source>
        <dbReference type="ARBA" id="ARBA00023004"/>
    </source>
</evidence>
<keyword evidence="5" id="KW-0408">Iron</keyword>
<evidence type="ECO:0000256" key="4">
    <source>
        <dbReference type="ARBA" id="ARBA00022723"/>
    </source>
</evidence>
<dbReference type="Pfam" id="PF01875">
    <property type="entry name" value="Memo"/>
    <property type="match status" value="1"/>
</dbReference>
<evidence type="ECO:0000256" key="3">
    <source>
        <dbReference type="ARBA" id="ARBA00022691"/>
    </source>
</evidence>
<keyword evidence="6" id="KW-0411">Iron-sulfur</keyword>
<keyword evidence="2" id="KW-0004">4Fe-4S</keyword>
<evidence type="ECO:0000256" key="6">
    <source>
        <dbReference type="ARBA" id="ARBA00023014"/>
    </source>
</evidence>
<comment type="cofactor">
    <cofactor evidence="1">
        <name>[4Fe-4S] cluster</name>
        <dbReference type="ChEBI" id="CHEBI:49883"/>
    </cofactor>
</comment>
<keyword evidence="3" id="KW-0949">S-adenosyl-L-methionine</keyword>
<dbReference type="Proteomes" id="UP000319143">
    <property type="component" value="Unassembled WGS sequence"/>
</dbReference>
<dbReference type="PROSITE" id="PS51918">
    <property type="entry name" value="RADICAL_SAM"/>
    <property type="match status" value="1"/>
</dbReference>
<dbReference type="NCBIfam" id="TIGR04337">
    <property type="entry name" value="AmmeMemoSam_rS"/>
    <property type="match status" value="1"/>
</dbReference>
<protein>
    <submittedName>
        <fullName evidence="9">Uncharacterized protein</fullName>
    </submittedName>
</protein>
<dbReference type="GO" id="GO:0051539">
    <property type="term" value="F:4 iron, 4 sulfur cluster binding"/>
    <property type="evidence" value="ECO:0007669"/>
    <property type="project" value="UniProtKB-KW"/>
</dbReference>
<gene>
    <name evidence="9" type="ORF">Poly41_43110</name>
</gene>
<dbReference type="PANTHER" id="PTHR30352">
    <property type="entry name" value="PYRUVATE FORMATE-LYASE-ACTIVATING ENZYME"/>
    <property type="match status" value="1"/>
</dbReference>
<feature type="domain" description="AMMECR1" evidence="7">
    <location>
        <begin position="399"/>
        <end position="591"/>
    </location>
</feature>
<dbReference type="InterPro" id="IPR007197">
    <property type="entry name" value="rSAM"/>
</dbReference>
<dbReference type="OrthoDB" id="9778883at2"/>
<dbReference type="InterPro" id="IPR023473">
    <property type="entry name" value="AMMECR1"/>
</dbReference>
<keyword evidence="10" id="KW-1185">Reference proteome</keyword>
<accession>A0A5C6DEK8</accession>
<dbReference type="GO" id="GO:0046872">
    <property type="term" value="F:metal ion binding"/>
    <property type="evidence" value="ECO:0007669"/>
    <property type="project" value="UniProtKB-KW"/>
</dbReference>
<name>A0A5C6DEK8_9BACT</name>
<dbReference type="InterPro" id="IPR002737">
    <property type="entry name" value="MEMO1_fam"/>
</dbReference>
<dbReference type="SUPFAM" id="SSF53213">
    <property type="entry name" value="LigB-like"/>
    <property type="match status" value="1"/>
</dbReference>
<evidence type="ECO:0000259" key="7">
    <source>
        <dbReference type="PROSITE" id="PS51112"/>
    </source>
</evidence>
<dbReference type="NCBIfam" id="TIGR04336">
    <property type="entry name" value="AmmeMemoSam_B"/>
    <property type="match status" value="1"/>
</dbReference>
<proteinExistence type="predicted"/>
<dbReference type="InterPro" id="IPR027623">
    <property type="entry name" value="AmmeMemoSam_A"/>
</dbReference>
<dbReference type="InterPro" id="IPR013785">
    <property type="entry name" value="Aldolase_TIM"/>
</dbReference>
<dbReference type="GO" id="GO:0003824">
    <property type="term" value="F:catalytic activity"/>
    <property type="evidence" value="ECO:0007669"/>
    <property type="project" value="InterPro"/>
</dbReference>
<comment type="caution">
    <text evidence="9">The sequence shown here is derived from an EMBL/GenBank/DDBJ whole genome shotgun (WGS) entry which is preliminary data.</text>
</comment>
<dbReference type="SUPFAM" id="SSF102114">
    <property type="entry name" value="Radical SAM enzymes"/>
    <property type="match status" value="1"/>
</dbReference>
<dbReference type="InterPro" id="IPR002733">
    <property type="entry name" value="AMMECR1_domain"/>
</dbReference>
<feature type="domain" description="Radical SAM core" evidence="8">
    <location>
        <begin position="81"/>
        <end position="302"/>
    </location>
</feature>
<dbReference type="Gene3D" id="3.40.830.10">
    <property type="entry name" value="LigB-like"/>
    <property type="match status" value="1"/>
</dbReference>
<dbReference type="InterPro" id="IPR027596">
    <property type="entry name" value="AmmeMemoSam_rS"/>
</dbReference>
<dbReference type="InterPro" id="IPR036071">
    <property type="entry name" value="AMMECR1_dom_sf"/>
</dbReference>